<dbReference type="AlphaFoldDB" id="A0A0L0S3L4"/>
<feature type="compositionally biased region" description="Pro residues" evidence="1">
    <location>
        <begin position="203"/>
        <end position="232"/>
    </location>
</feature>
<feature type="chain" id="PRO_5005547606" description="Chitin-binding type-4 domain-containing protein" evidence="2">
    <location>
        <begin position="19"/>
        <end position="358"/>
    </location>
</feature>
<name>A0A0L0S3L4_ALLM3</name>
<evidence type="ECO:0008006" key="5">
    <source>
        <dbReference type="Google" id="ProtNLM"/>
    </source>
</evidence>
<keyword evidence="2" id="KW-0732">Signal</keyword>
<feature type="region of interest" description="Disordered" evidence="1">
    <location>
        <begin position="263"/>
        <end position="305"/>
    </location>
</feature>
<feature type="region of interest" description="Disordered" evidence="1">
    <location>
        <begin position="202"/>
        <end position="232"/>
    </location>
</feature>
<proteinExistence type="predicted"/>
<organism evidence="3 4">
    <name type="scientific">Allomyces macrogynus (strain ATCC 38327)</name>
    <name type="common">Allomyces javanicus var. macrogynus</name>
    <dbReference type="NCBI Taxonomy" id="578462"/>
    <lineage>
        <taxon>Eukaryota</taxon>
        <taxon>Fungi</taxon>
        <taxon>Fungi incertae sedis</taxon>
        <taxon>Blastocladiomycota</taxon>
        <taxon>Blastocladiomycetes</taxon>
        <taxon>Blastocladiales</taxon>
        <taxon>Blastocladiaceae</taxon>
        <taxon>Allomyces</taxon>
    </lineage>
</organism>
<dbReference type="eggNOG" id="ENOG502RZYG">
    <property type="taxonomic scope" value="Eukaryota"/>
</dbReference>
<accession>A0A0L0S3L4</accession>
<dbReference type="Proteomes" id="UP000054350">
    <property type="component" value="Unassembled WGS sequence"/>
</dbReference>
<keyword evidence="4" id="KW-1185">Reference proteome</keyword>
<dbReference type="VEuPathDB" id="FungiDB:AMAG_02754"/>
<dbReference type="Gene3D" id="2.70.50.70">
    <property type="match status" value="2"/>
</dbReference>
<evidence type="ECO:0000256" key="1">
    <source>
        <dbReference type="SAM" id="MobiDB-lite"/>
    </source>
</evidence>
<dbReference type="EMBL" id="GG745331">
    <property type="protein sequence ID" value="KNE56991.1"/>
    <property type="molecule type" value="Genomic_DNA"/>
</dbReference>
<reference evidence="3 4" key="1">
    <citation type="submission" date="2009-11" db="EMBL/GenBank/DDBJ databases">
        <title>Annotation of Allomyces macrogynus ATCC 38327.</title>
        <authorList>
            <consortium name="The Broad Institute Genome Sequencing Platform"/>
            <person name="Russ C."/>
            <person name="Cuomo C."/>
            <person name="Burger G."/>
            <person name="Gray M.W."/>
            <person name="Holland P.W.H."/>
            <person name="King N."/>
            <person name="Lang F.B.F."/>
            <person name="Roger A.J."/>
            <person name="Ruiz-Trillo I."/>
            <person name="Young S.K."/>
            <person name="Zeng Q."/>
            <person name="Gargeya S."/>
            <person name="Fitzgerald M."/>
            <person name="Haas B."/>
            <person name="Abouelleil A."/>
            <person name="Alvarado L."/>
            <person name="Arachchi H.M."/>
            <person name="Berlin A."/>
            <person name="Chapman S.B."/>
            <person name="Gearin G."/>
            <person name="Goldberg J."/>
            <person name="Griggs A."/>
            <person name="Gujja S."/>
            <person name="Hansen M."/>
            <person name="Heiman D."/>
            <person name="Howarth C."/>
            <person name="Larimer J."/>
            <person name="Lui A."/>
            <person name="MacDonald P.J.P."/>
            <person name="McCowen C."/>
            <person name="Montmayeur A."/>
            <person name="Murphy C."/>
            <person name="Neiman D."/>
            <person name="Pearson M."/>
            <person name="Priest M."/>
            <person name="Roberts A."/>
            <person name="Saif S."/>
            <person name="Shea T."/>
            <person name="Sisk P."/>
            <person name="Stolte C."/>
            <person name="Sykes S."/>
            <person name="Wortman J."/>
            <person name="Nusbaum C."/>
            <person name="Birren B."/>
        </authorList>
    </citation>
    <scope>NUCLEOTIDE SEQUENCE [LARGE SCALE GENOMIC DNA]</scope>
    <source>
        <strain evidence="3 4">ATCC 38327</strain>
    </source>
</reference>
<dbReference type="PANTHER" id="PTHR36182">
    <property type="entry name" value="PROTEIN, PUTATIVE (AFU_ORTHOLOGUE AFUA_6G10930)-RELATED"/>
    <property type="match status" value="1"/>
</dbReference>
<dbReference type="OrthoDB" id="2342176at2759"/>
<evidence type="ECO:0000256" key="2">
    <source>
        <dbReference type="SAM" id="SignalP"/>
    </source>
</evidence>
<dbReference type="PANTHER" id="PTHR36182:SF1">
    <property type="entry name" value="PROTEIN, PUTATIVE (AFU_ORTHOLOGUE AFUA_6G10930)-RELATED"/>
    <property type="match status" value="1"/>
</dbReference>
<reference evidence="4" key="2">
    <citation type="submission" date="2009-11" db="EMBL/GenBank/DDBJ databases">
        <title>The Genome Sequence of Allomyces macrogynus strain ATCC 38327.</title>
        <authorList>
            <consortium name="The Broad Institute Genome Sequencing Platform"/>
            <person name="Russ C."/>
            <person name="Cuomo C."/>
            <person name="Shea T."/>
            <person name="Young S.K."/>
            <person name="Zeng Q."/>
            <person name="Koehrsen M."/>
            <person name="Haas B."/>
            <person name="Borodovsky M."/>
            <person name="Guigo R."/>
            <person name="Alvarado L."/>
            <person name="Berlin A."/>
            <person name="Borenstein D."/>
            <person name="Chen Z."/>
            <person name="Engels R."/>
            <person name="Freedman E."/>
            <person name="Gellesch M."/>
            <person name="Goldberg J."/>
            <person name="Griggs A."/>
            <person name="Gujja S."/>
            <person name="Heiman D."/>
            <person name="Hepburn T."/>
            <person name="Howarth C."/>
            <person name="Jen D."/>
            <person name="Larson L."/>
            <person name="Lewis B."/>
            <person name="Mehta T."/>
            <person name="Park D."/>
            <person name="Pearson M."/>
            <person name="Roberts A."/>
            <person name="Saif S."/>
            <person name="Shenoy N."/>
            <person name="Sisk P."/>
            <person name="Stolte C."/>
            <person name="Sykes S."/>
            <person name="Walk T."/>
            <person name="White J."/>
            <person name="Yandava C."/>
            <person name="Burger G."/>
            <person name="Gray M.W."/>
            <person name="Holland P.W.H."/>
            <person name="King N."/>
            <person name="Lang F.B.F."/>
            <person name="Roger A.J."/>
            <person name="Ruiz-Trillo I."/>
            <person name="Lander E."/>
            <person name="Nusbaum C."/>
        </authorList>
    </citation>
    <scope>NUCLEOTIDE SEQUENCE [LARGE SCALE GENOMIC DNA]</scope>
    <source>
        <strain evidence="4">ATCC 38327</strain>
    </source>
</reference>
<protein>
    <recommendedName>
        <fullName evidence="5">Chitin-binding type-4 domain-containing protein</fullName>
    </recommendedName>
</protein>
<feature type="region of interest" description="Disordered" evidence="1">
    <location>
        <begin position="339"/>
        <end position="358"/>
    </location>
</feature>
<sequence>MALVFILALLAPSVVVNAHMMMTNPAPRSSKTNPGPNNFIDYTYAAPLGKFPCKGYAPQASVKTVQAGSSLAVTVSGGATHGGGHCFFSLSYDGQTFVTLDSIIRTSAPAGKATFAWSWINAIGNREYYMNCADITIENPAGGGGALAGPKLFVANLPGYPHIGEFPNAGQDDGRALIAQVPTISTSVVVVGSAPTTVDNIPVPTPAPTVTPDPAVPTPPASAPIPTLASPPPIPTPPTVPDAVPTFAIPVLPVRFPRPPQWPHNGHKGSIEYPVPSFPPMPTPRRKRPSTKPRNVPKGSSRTVNTQCTDGEFRCADRGIKIGECFRNHIIFQAVPPGTKWSTKATGQRDSRLGVNAT</sequence>
<evidence type="ECO:0000313" key="4">
    <source>
        <dbReference type="Proteomes" id="UP000054350"/>
    </source>
</evidence>
<feature type="signal peptide" evidence="2">
    <location>
        <begin position="1"/>
        <end position="18"/>
    </location>
</feature>
<gene>
    <name evidence="3" type="ORF">AMAG_02754</name>
</gene>
<dbReference type="OMA" id="CANQASG"/>
<evidence type="ECO:0000313" key="3">
    <source>
        <dbReference type="EMBL" id="KNE56991.1"/>
    </source>
</evidence>